<accession>A0A7L4YPU2</accession>
<sequence length="312" mass="33761">MTTSRIERRHLAAIAALRGDGGFARAAERLFVTPSTLAATLRQLERMIGSRLVERTSGGMRLNARGREVAETAAEALRAMDGVLQDARRSSMSESGSLFVQMTPMLAEGLGADLLASLMAARPQLRLAVRALRRPIVANVALAVAAGEVDVGLTEHLVRPPDGLVHVPLGTVEMAYVFPAATGIRPRRTTLKHLEQFGLIVAPYFESSDVYAELRTRSSTIDTVVRARVAERPAFVELALGGIGGFLSEFPPRAELTELGLHVARFAEPIIRRFATVARADDRRTMITDVLAASEQLAQSTVRRRSGDDASL</sequence>
<dbReference type="Proteomes" id="UP000463857">
    <property type="component" value="Chromosome"/>
</dbReference>
<dbReference type="OrthoDB" id="3176554at2"/>
<dbReference type="PANTHER" id="PTHR30346:SF28">
    <property type="entry name" value="HTH-TYPE TRANSCRIPTIONAL REGULATOR CYNR"/>
    <property type="match status" value="1"/>
</dbReference>
<dbReference type="Pfam" id="PF00126">
    <property type="entry name" value="HTH_1"/>
    <property type="match status" value="1"/>
</dbReference>
<organism evidence="6 7">
    <name type="scientific">Epidermidibacterium keratini</name>
    <dbReference type="NCBI Taxonomy" id="1891644"/>
    <lineage>
        <taxon>Bacteria</taxon>
        <taxon>Bacillati</taxon>
        <taxon>Actinomycetota</taxon>
        <taxon>Actinomycetes</taxon>
        <taxon>Sporichthyales</taxon>
        <taxon>Sporichthyaceae</taxon>
        <taxon>Epidermidibacterium</taxon>
    </lineage>
</organism>
<dbReference type="Gene3D" id="1.10.10.10">
    <property type="entry name" value="Winged helix-like DNA-binding domain superfamily/Winged helix DNA-binding domain"/>
    <property type="match status" value="1"/>
</dbReference>
<dbReference type="KEGG" id="eke:EK0264_09950"/>
<dbReference type="PANTHER" id="PTHR30346">
    <property type="entry name" value="TRANSCRIPTIONAL DUAL REGULATOR HCAR-RELATED"/>
    <property type="match status" value="1"/>
</dbReference>
<keyword evidence="4" id="KW-0804">Transcription</keyword>
<keyword evidence="2" id="KW-0805">Transcription regulation</keyword>
<evidence type="ECO:0000259" key="5">
    <source>
        <dbReference type="PROSITE" id="PS50931"/>
    </source>
</evidence>
<keyword evidence="7" id="KW-1185">Reference proteome</keyword>
<dbReference type="GO" id="GO:0003700">
    <property type="term" value="F:DNA-binding transcription factor activity"/>
    <property type="evidence" value="ECO:0007669"/>
    <property type="project" value="InterPro"/>
</dbReference>
<dbReference type="RefSeq" id="WP_159545200.1">
    <property type="nucleotide sequence ID" value="NZ_CP047156.1"/>
</dbReference>
<dbReference type="GO" id="GO:0032993">
    <property type="term" value="C:protein-DNA complex"/>
    <property type="evidence" value="ECO:0007669"/>
    <property type="project" value="TreeGrafter"/>
</dbReference>
<gene>
    <name evidence="6" type="ORF">EK0264_09950</name>
</gene>
<dbReference type="AlphaFoldDB" id="A0A7L4YPU2"/>
<protein>
    <submittedName>
        <fullName evidence="6">LysR family transcriptional regulator</fullName>
    </submittedName>
</protein>
<evidence type="ECO:0000256" key="1">
    <source>
        <dbReference type="ARBA" id="ARBA00009437"/>
    </source>
</evidence>
<name>A0A7L4YPU2_9ACTN</name>
<dbReference type="SUPFAM" id="SSF53850">
    <property type="entry name" value="Periplasmic binding protein-like II"/>
    <property type="match status" value="1"/>
</dbReference>
<dbReference type="Gene3D" id="3.40.190.290">
    <property type="match status" value="1"/>
</dbReference>
<dbReference type="SUPFAM" id="SSF46785">
    <property type="entry name" value="Winged helix' DNA-binding domain"/>
    <property type="match status" value="1"/>
</dbReference>
<evidence type="ECO:0000313" key="6">
    <source>
        <dbReference type="EMBL" id="QHC00577.1"/>
    </source>
</evidence>
<proteinExistence type="inferred from homology"/>
<evidence type="ECO:0000313" key="7">
    <source>
        <dbReference type="Proteomes" id="UP000463857"/>
    </source>
</evidence>
<dbReference type="PROSITE" id="PS50931">
    <property type="entry name" value="HTH_LYSR"/>
    <property type="match status" value="1"/>
</dbReference>
<dbReference type="InterPro" id="IPR000847">
    <property type="entry name" value="LysR_HTH_N"/>
</dbReference>
<dbReference type="InterPro" id="IPR036390">
    <property type="entry name" value="WH_DNA-bd_sf"/>
</dbReference>
<evidence type="ECO:0000256" key="3">
    <source>
        <dbReference type="ARBA" id="ARBA00023125"/>
    </source>
</evidence>
<comment type="similarity">
    <text evidence="1">Belongs to the LysR transcriptional regulatory family.</text>
</comment>
<keyword evidence="3" id="KW-0238">DNA-binding</keyword>
<dbReference type="EMBL" id="CP047156">
    <property type="protein sequence ID" value="QHC00577.1"/>
    <property type="molecule type" value="Genomic_DNA"/>
</dbReference>
<feature type="domain" description="HTH lysR-type" evidence="5">
    <location>
        <begin position="6"/>
        <end position="63"/>
    </location>
</feature>
<reference evidence="6 7" key="1">
    <citation type="journal article" date="2018" name="Int. J. Syst. Evol. Microbiol.">
        <title>Epidermidibacterium keratini gen. nov., sp. nov., a member of the family Sporichthyaceae, isolated from keratin epidermis.</title>
        <authorList>
            <person name="Lee D.G."/>
            <person name="Trujillo M.E."/>
            <person name="Kang S."/>
            <person name="Nam J.J."/>
            <person name="Kim Y.J."/>
        </authorList>
    </citation>
    <scope>NUCLEOTIDE SEQUENCE [LARGE SCALE GENOMIC DNA]</scope>
    <source>
        <strain evidence="6 7">EPI-7</strain>
    </source>
</reference>
<evidence type="ECO:0000256" key="2">
    <source>
        <dbReference type="ARBA" id="ARBA00023015"/>
    </source>
</evidence>
<dbReference type="InterPro" id="IPR005119">
    <property type="entry name" value="LysR_subst-bd"/>
</dbReference>
<dbReference type="GO" id="GO:0003677">
    <property type="term" value="F:DNA binding"/>
    <property type="evidence" value="ECO:0007669"/>
    <property type="project" value="UniProtKB-KW"/>
</dbReference>
<evidence type="ECO:0000256" key="4">
    <source>
        <dbReference type="ARBA" id="ARBA00023163"/>
    </source>
</evidence>
<dbReference type="Pfam" id="PF03466">
    <property type="entry name" value="LysR_substrate"/>
    <property type="match status" value="1"/>
</dbReference>
<dbReference type="InterPro" id="IPR036388">
    <property type="entry name" value="WH-like_DNA-bd_sf"/>
</dbReference>
<dbReference type="InParanoid" id="A0A7L4YPU2"/>